<comment type="function">
    <text evidence="10">Component of the transcription regulatory histone acetylation (HAT) complex SAGA, a multiprotein complex that activates transcription by remodeling chromatin and mediating histone acetylation and deubiquitination. Within the SAGA complex, participates in a subcomplex that specifically deubiquitinates histone H2B. The SAGA complex is recruited to specific gene promoters by activators, where it is required for transcription.</text>
</comment>
<dbReference type="GO" id="GO:0006325">
    <property type="term" value="P:chromatin organization"/>
    <property type="evidence" value="ECO:0007669"/>
    <property type="project" value="UniProtKB-KW"/>
</dbReference>
<feature type="region of interest" description="Disordered" evidence="11">
    <location>
        <begin position="234"/>
        <end position="307"/>
    </location>
</feature>
<keyword evidence="9 10" id="KW-0539">Nucleus</keyword>
<feature type="compositionally biased region" description="Polar residues" evidence="11">
    <location>
        <begin position="250"/>
        <end position="260"/>
    </location>
</feature>
<evidence type="ECO:0000256" key="2">
    <source>
        <dbReference type="ARBA" id="ARBA00022723"/>
    </source>
</evidence>
<dbReference type="InterPro" id="IPR013243">
    <property type="entry name" value="SCA7_dom"/>
</dbReference>
<evidence type="ECO:0000256" key="1">
    <source>
        <dbReference type="ARBA" id="ARBA00004123"/>
    </source>
</evidence>
<evidence type="ECO:0000256" key="10">
    <source>
        <dbReference type="HAMAP-Rule" id="MF_03047"/>
    </source>
</evidence>
<dbReference type="Gene3D" id="3.30.160.60">
    <property type="entry name" value="Classic Zinc Finger"/>
    <property type="match status" value="1"/>
</dbReference>
<feature type="zinc finger region" description="SGF11-type" evidence="10">
    <location>
        <begin position="96"/>
        <end position="117"/>
    </location>
</feature>
<evidence type="ECO:0000256" key="3">
    <source>
        <dbReference type="ARBA" id="ARBA00022771"/>
    </source>
</evidence>
<dbReference type="GO" id="GO:0003713">
    <property type="term" value="F:transcription coactivator activity"/>
    <property type="evidence" value="ECO:0007669"/>
    <property type="project" value="UniProtKB-UniRule"/>
</dbReference>
<accession>A0A821T371</accession>
<evidence type="ECO:0000256" key="7">
    <source>
        <dbReference type="ARBA" id="ARBA00023159"/>
    </source>
</evidence>
<dbReference type="InterPro" id="IPR051078">
    <property type="entry name" value="SGF11"/>
</dbReference>
<evidence type="ECO:0000256" key="9">
    <source>
        <dbReference type="ARBA" id="ARBA00023242"/>
    </source>
</evidence>
<proteinExistence type="inferred from homology"/>
<keyword evidence="6 10" id="KW-0805">Transcription regulation</keyword>
<dbReference type="PANTHER" id="PTHR46367">
    <property type="entry name" value="ATAXIN-7-LIKE PROTEIN 3"/>
    <property type="match status" value="1"/>
</dbReference>
<feature type="compositionally biased region" description="Low complexity" evidence="11">
    <location>
        <begin position="171"/>
        <end position="197"/>
    </location>
</feature>
<dbReference type="Pfam" id="PF08209">
    <property type="entry name" value="Sgf11"/>
    <property type="match status" value="1"/>
</dbReference>
<feature type="compositionally biased region" description="Low complexity" evidence="11">
    <location>
        <begin position="268"/>
        <end position="281"/>
    </location>
</feature>
<feature type="compositionally biased region" description="Basic residues" evidence="11">
    <location>
        <begin position="282"/>
        <end position="300"/>
    </location>
</feature>
<dbReference type="GO" id="GO:0071819">
    <property type="term" value="C:DUBm complex"/>
    <property type="evidence" value="ECO:0007669"/>
    <property type="project" value="UniProtKB-UniRule"/>
</dbReference>
<evidence type="ECO:0000313" key="14">
    <source>
        <dbReference type="Proteomes" id="UP000663880"/>
    </source>
</evidence>
<evidence type="ECO:0000259" key="12">
    <source>
        <dbReference type="PROSITE" id="PS51505"/>
    </source>
</evidence>
<evidence type="ECO:0000256" key="8">
    <source>
        <dbReference type="ARBA" id="ARBA00023163"/>
    </source>
</evidence>
<sequence>MTTIVSELSMHDLNNKFFEIMQNESNAEDAANFIYDSVYEDVALGFLFEFHHGLKTGLTDLIEGEKEEDESCKIVVSPECDVFGFSVLKKTPDSNCSCPNCERPVSATRFAPHLEKCMGMGRNSSRIASRRIASNSREPTSYAGLLSDDEDDADWSGSSMQSERRKRRIRSNNNRKSNKMHNGNRNNNGNHNSDSNDGATYETMSANEKKNLLQQICGVVSEHTKKLCIRSTRCPQHTEEQRRALRNSVLEPSTPESQPLLTADDAGSPPDSSPSSSCSSSSRKRDRHRALKNKSKRKRNLSPSGRD</sequence>
<feature type="compositionally biased region" description="Low complexity" evidence="11">
    <location>
        <begin position="128"/>
        <end position="137"/>
    </location>
</feature>
<keyword evidence="14" id="KW-1185">Reference proteome</keyword>
<dbReference type="Gene3D" id="6.10.140.1270">
    <property type="match status" value="1"/>
</dbReference>
<keyword evidence="4 10" id="KW-0862">Zinc</keyword>
<dbReference type="InterPro" id="IPR013246">
    <property type="entry name" value="SAGA_su_Sgf11"/>
</dbReference>
<reference evidence="13" key="1">
    <citation type="submission" date="2021-02" db="EMBL/GenBank/DDBJ databases">
        <authorList>
            <person name="Steward A R."/>
        </authorList>
    </citation>
    <scope>NUCLEOTIDE SEQUENCE</scope>
</reference>
<protein>
    <recommendedName>
        <fullName evidence="10">SAGA-associated factor 11 homolog</fullName>
    </recommendedName>
</protein>
<feature type="domain" description="SCA7" evidence="12">
    <location>
        <begin position="204"/>
        <end position="271"/>
    </location>
</feature>
<evidence type="ECO:0000313" key="13">
    <source>
        <dbReference type="EMBL" id="CAF4867753.1"/>
    </source>
</evidence>
<dbReference type="AlphaFoldDB" id="A0A821T371"/>
<evidence type="ECO:0000256" key="6">
    <source>
        <dbReference type="ARBA" id="ARBA00023015"/>
    </source>
</evidence>
<dbReference type="EMBL" id="CAJOBZ010000022">
    <property type="protein sequence ID" value="CAF4867753.1"/>
    <property type="molecule type" value="Genomic_DNA"/>
</dbReference>
<evidence type="ECO:0000256" key="4">
    <source>
        <dbReference type="ARBA" id="ARBA00022833"/>
    </source>
</evidence>
<dbReference type="PROSITE" id="PS51505">
    <property type="entry name" value="SCA7"/>
    <property type="match status" value="1"/>
</dbReference>
<evidence type="ECO:0000256" key="5">
    <source>
        <dbReference type="ARBA" id="ARBA00022853"/>
    </source>
</evidence>
<feature type="region of interest" description="Disordered" evidence="11">
    <location>
        <begin position="128"/>
        <end position="201"/>
    </location>
</feature>
<keyword evidence="2 10" id="KW-0479">Metal-binding</keyword>
<evidence type="ECO:0000256" key="11">
    <source>
        <dbReference type="SAM" id="MobiDB-lite"/>
    </source>
</evidence>
<comment type="subcellular location">
    <subcellularLocation>
        <location evidence="1 10">Nucleus</location>
    </subcellularLocation>
</comment>
<dbReference type="PANTHER" id="PTHR46367:SF1">
    <property type="entry name" value="ATAXIN-7-LIKE PROTEIN 3"/>
    <property type="match status" value="1"/>
</dbReference>
<dbReference type="GO" id="GO:0008270">
    <property type="term" value="F:zinc ion binding"/>
    <property type="evidence" value="ECO:0007669"/>
    <property type="project" value="UniProtKB-UniRule"/>
</dbReference>
<dbReference type="GO" id="GO:0000124">
    <property type="term" value="C:SAGA complex"/>
    <property type="evidence" value="ECO:0007669"/>
    <property type="project" value="UniProtKB-UniRule"/>
</dbReference>
<comment type="domain">
    <text evidence="10">The C-terminal SGF11-type zinc-finger domain forms part of the 'catalytic lobe' of the SAGA deubiquitination module.</text>
</comment>
<gene>
    <name evidence="10" type="primary">Sgf11</name>
    <name evidence="13" type="ORF">PMACD_LOCUS8479</name>
</gene>
<comment type="similarity">
    <text evidence="10">Belongs to the SGF11 family.</text>
</comment>
<comment type="domain">
    <text evidence="10">The long N-terminal helix forms part of the 'assembly lobe' of the SAGA deubiquitination module.</text>
</comment>
<dbReference type="HAMAP" id="MF_03047">
    <property type="entry name" value="Sgf11"/>
    <property type="match status" value="1"/>
</dbReference>
<comment type="subunit">
    <text evidence="10">Component of some SAGA transcription coactivator-HAT complexes. Within the SAGA complex, participates to a subcomplex of SAGA called the DUB module (deubiquitination module).</text>
</comment>
<keyword evidence="5 10" id="KW-0156">Chromatin regulator</keyword>
<keyword evidence="8 10" id="KW-0804">Transcription</keyword>
<organism evidence="13 14">
    <name type="scientific">Pieris macdunnoughi</name>
    <dbReference type="NCBI Taxonomy" id="345717"/>
    <lineage>
        <taxon>Eukaryota</taxon>
        <taxon>Metazoa</taxon>
        <taxon>Ecdysozoa</taxon>
        <taxon>Arthropoda</taxon>
        <taxon>Hexapoda</taxon>
        <taxon>Insecta</taxon>
        <taxon>Pterygota</taxon>
        <taxon>Neoptera</taxon>
        <taxon>Endopterygota</taxon>
        <taxon>Lepidoptera</taxon>
        <taxon>Glossata</taxon>
        <taxon>Ditrysia</taxon>
        <taxon>Papilionoidea</taxon>
        <taxon>Pieridae</taxon>
        <taxon>Pierinae</taxon>
        <taxon>Pieris</taxon>
    </lineage>
</organism>
<dbReference type="FunFam" id="3.30.160.60:FF:000118">
    <property type="entry name" value="Ataxin-7-like protein 3"/>
    <property type="match status" value="1"/>
</dbReference>
<dbReference type="Proteomes" id="UP000663880">
    <property type="component" value="Unassembled WGS sequence"/>
</dbReference>
<name>A0A821T371_9NEOP</name>
<dbReference type="GO" id="GO:0006357">
    <property type="term" value="P:regulation of transcription by RNA polymerase II"/>
    <property type="evidence" value="ECO:0007669"/>
    <property type="project" value="TreeGrafter"/>
</dbReference>
<keyword evidence="7 10" id="KW-0010">Activator</keyword>
<keyword evidence="3 10" id="KW-0863">Zinc-finger</keyword>
<dbReference type="OrthoDB" id="21557at2759"/>
<comment type="caution">
    <text evidence="13">The sequence shown here is derived from an EMBL/GenBank/DDBJ whole genome shotgun (WGS) entry which is preliminary data.</text>
</comment>